<dbReference type="InterPro" id="IPR024336">
    <property type="entry name" value="tRNA_splic_suSen54_N"/>
</dbReference>
<feature type="domain" description="tRNA-splicing endonuclease subunit Sen54 N-terminal" evidence="4">
    <location>
        <begin position="57"/>
        <end position="109"/>
    </location>
</feature>
<organism evidence="5 6">
    <name type="scientific">Panicum virgatum</name>
    <name type="common">Blackwell switchgrass</name>
    <dbReference type="NCBI Taxonomy" id="38727"/>
    <lineage>
        <taxon>Eukaryota</taxon>
        <taxon>Viridiplantae</taxon>
        <taxon>Streptophyta</taxon>
        <taxon>Embryophyta</taxon>
        <taxon>Tracheophyta</taxon>
        <taxon>Spermatophyta</taxon>
        <taxon>Magnoliopsida</taxon>
        <taxon>Liliopsida</taxon>
        <taxon>Poales</taxon>
        <taxon>Poaceae</taxon>
        <taxon>PACMAD clade</taxon>
        <taxon>Panicoideae</taxon>
        <taxon>Panicodae</taxon>
        <taxon>Paniceae</taxon>
        <taxon>Panicinae</taxon>
        <taxon>Panicum</taxon>
        <taxon>Panicum sect. Hiantes</taxon>
    </lineage>
</organism>
<evidence type="ECO:0000313" key="6">
    <source>
        <dbReference type="Proteomes" id="UP000823388"/>
    </source>
</evidence>
<evidence type="ECO:0000256" key="3">
    <source>
        <dbReference type="SAM" id="MobiDB-lite"/>
    </source>
</evidence>
<comment type="caution">
    <text evidence="5">The sequence shown here is derived from an EMBL/GenBank/DDBJ whole genome shotgun (WGS) entry which is preliminary data.</text>
</comment>
<reference evidence="5" key="1">
    <citation type="submission" date="2020-05" db="EMBL/GenBank/DDBJ databases">
        <title>WGS assembly of Panicum virgatum.</title>
        <authorList>
            <person name="Lovell J.T."/>
            <person name="Jenkins J."/>
            <person name="Shu S."/>
            <person name="Juenger T.E."/>
            <person name="Schmutz J."/>
        </authorList>
    </citation>
    <scope>NUCLEOTIDE SEQUENCE</scope>
    <source>
        <strain evidence="5">AP13</strain>
    </source>
</reference>
<keyword evidence="6" id="KW-1185">Reference proteome</keyword>
<accession>A0A8T0VXA4</accession>
<dbReference type="GO" id="GO:0000214">
    <property type="term" value="C:tRNA-intron endonuclease complex"/>
    <property type="evidence" value="ECO:0007669"/>
    <property type="project" value="TreeGrafter"/>
</dbReference>
<dbReference type="OrthoDB" id="408683at2759"/>
<sequence length="321" mass="35346">MAAAAATAGDRRRRSRAPAGGAAAGNDDAEEQHLNPFLDAAPSASSRVQFSGGRRNVASRARRVEEAGAAEVVESKGKLWMTTGVTRGGKLCYNIEETGFLVERRALILLNDKQHVRLAGEAAGWSWFRLAPVRRWLELLIGWCSSPATDAQTNRAKDETIGIEAIYEKIAGGKYGCSWDAFQAYKHLKSLGYIVGRFGVPWTMKHSGTCDTTVPPSVVHPDQSFNRVDGTCNEITKLLKEMHIDEISPSFEVYLPNSKFKKSSPGAPSFLLYLLRNKPPSRVELEMVENNFGTIPLKYCRVDNGRVSFLSFDKVVLPSLP</sequence>
<keyword evidence="2" id="KW-0819">tRNA processing</keyword>
<evidence type="ECO:0000256" key="1">
    <source>
        <dbReference type="ARBA" id="ARBA00005736"/>
    </source>
</evidence>
<dbReference type="AlphaFoldDB" id="A0A8T0VXA4"/>
<evidence type="ECO:0000259" key="4">
    <source>
        <dbReference type="Pfam" id="PF12928"/>
    </source>
</evidence>
<protein>
    <recommendedName>
        <fullName evidence="4">tRNA-splicing endonuclease subunit Sen54 N-terminal domain-containing protein</fullName>
    </recommendedName>
</protein>
<dbReference type="PANTHER" id="PTHR21027:SF1">
    <property type="entry name" value="TRNA-SPLICING ENDONUCLEASE SUBUNIT SEN54"/>
    <property type="match status" value="1"/>
</dbReference>
<dbReference type="EMBL" id="CM029040">
    <property type="protein sequence ID" value="KAG2636019.1"/>
    <property type="molecule type" value="Genomic_DNA"/>
</dbReference>
<evidence type="ECO:0000313" key="5">
    <source>
        <dbReference type="EMBL" id="KAG2636019.1"/>
    </source>
</evidence>
<gene>
    <name evidence="5" type="ORF">PVAP13_2NG417100</name>
</gene>
<dbReference type="PANTHER" id="PTHR21027">
    <property type="entry name" value="TRNA-SPLICING ENDONUCLEASE SUBUNIT SEN54"/>
    <property type="match status" value="1"/>
</dbReference>
<dbReference type="Pfam" id="PF12928">
    <property type="entry name" value="tRNA_int_end_N2"/>
    <property type="match status" value="1"/>
</dbReference>
<comment type="similarity">
    <text evidence="1">Belongs to the SEN54 family.</text>
</comment>
<feature type="compositionally biased region" description="Low complexity" evidence="3">
    <location>
        <begin position="17"/>
        <end position="26"/>
    </location>
</feature>
<feature type="region of interest" description="Disordered" evidence="3">
    <location>
        <begin position="1"/>
        <end position="38"/>
    </location>
</feature>
<dbReference type="InterPro" id="IPR024337">
    <property type="entry name" value="tRNA_splic_suSen54"/>
</dbReference>
<dbReference type="GO" id="GO:0000379">
    <property type="term" value="P:tRNA-type intron splice site recognition and cleavage"/>
    <property type="evidence" value="ECO:0007669"/>
    <property type="project" value="TreeGrafter"/>
</dbReference>
<dbReference type="Proteomes" id="UP000823388">
    <property type="component" value="Chromosome 2N"/>
</dbReference>
<name>A0A8T0VXA4_PANVG</name>
<proteinExistence type="inferred from homology"/>
<evidence type="ECO:0000256" key="2">
    <source>
        <dbReference type="ARBA" id="ARBA00022694"/>
    </source>
</evidence>